<dbReference type="EMBL" id="AP028913">
    <property type="protein sequence ID" value="BES94425.1"/>
    <property type="molecule type" value="Genomic_DNA"/>
</dbReference>
<evidence type="ECO:0000313" key="6">
    <source>
        <dbReference type="Proteomes" id="UP001307889"/>
    </source>
</evidence>
<feature type="chain" id="PRO_5045862376" evidence="2">
    <location>
        <begin position="23"/>
        <end position="249"/>
    </location>
</feature>
<reference evidence="5 6" key="1">
    <citation type="submission" date="2023-09" db="EMBL/GenBank/DDBJ databases">
        <title>Nesidiocoris tenuis whole genome shotgun sequence.</title>
        <authorList>
            <person name="Shibata T."/>
            <person name="Shimoda M."/>
            <person name="Kobayashi T."/>
            <person name="Uehara T."/>
        </authorList>
    </citation>
    <scope>NUCLEOTIDE SEQUENCE [LARGE SCALE GENOMIC DNA]</scope>
    <source>
        <strain evidence="5 6">Japan</strain>
    </source>
</reference>
<name>A0ABN7AU22_9HEMI</name>
<accession>A0ABN7AU22</accession>
<dbReference type="SFLD" id="SFLDG00358">
    <property type="entry name" value="Main_(cytGST)"/>
    <property type="match status" value="1"/>
</dbReference>
<dbReference type="InterPro" id="IPR036282">
    <property type="entry name" value="Glutathione-S-Trfase_C_sf"/>
</dbReference>
<gene>
    <name evidence="5" type="ORF">NTJ_07234</name>
</gene>
<dbReference type="InterPro" id="IPR036249">
    <property type="entry name" value="Thioredoxin-like_sf"/>
</dbReference>
<dbReference type="PANTHER" id="PTHR43969:SF9">
    <property type="entry name" value="GLUTATHIONE S TRANSFERASE D10, ISOFORM A-RELATED"/>
    <property type="match status" value="1"/>
</dbReference>
<dbReference type="Gene3D" id="1.20.1050.10">
    <property type="match status" value="1"/>
</dbReference>
<dbReference type="SUPFAM" id="SSF52833">
    <property type="entry name" value="Thioredoxin-like"/>
    <property type="match status" value="1"/>
</dbReference>
<proteinExistence type="predicted"/>
<dbReference type="PANTHER" id="PTHR43969">
    <property type="entry name" value="GLUTATHIONE S TRANSFERASE D10, ISOFORM A-RELATED"/>
    <property type="match status" value="1"/>
</dbReference>
<dbReference type="Proteomes" id="UP001307889">
    <property type="component" value="Chromosome 5"/>
</dbReference>
<dbReference type="PROSITE" id="PS50405">
    <property type="entry name" value="GST_CTER"/>
    <property type="match status" value="1"/>
</dbReference>
<dbReference type="SFLD" id="SFLDG01153">
    <property type="entry name" value="Main.4:_Theta-like"/>
    <property type="match status" value="1"/>
</dbReference>
<feature type="domain" description="GST C-terminal" evidence="4">
    <location>
        <begin position="110"/>
        <end position="249"/>
    </location>
</feature>
<organism evidence="5 6">
    <name type="scientific">Nesidiocoris tenuis</name>
    <dbReference type="NCBI Taxonomy" id="355587"/>
    <lineage>
        <taxon>Eukaryota</taxon>
        <taxon>Metazoa</taxon>
        <taxon>Ecdysozoa</taxon>
        <taxon>Arthropoda</taxon>
        <taxon>Hexapoda</taxon>
        <taxon>Insecta</taxon>
        <taxon>Pterygota</taxon>
        <taxon>Neoptera</taxon>
        <taxon>Paraneoptera</taxon>
        <taxon>Hemiptera</taxon>
        <taxon>Heteroptera</taxon>
        <taxon>Panheteroptera</taxon>
        <taxon>Cimicomorpha</taxon>
        <taxon>Miridae</taxon>
        <taxon>Dicyphina</taxon>
        <taxon>Nesidiocoris</taxon>
    </lineage>
</organism>
<dbReference type="InterPro" id="IPR010987">
    <property type="entry name" value="Glutathione-S-Trfase_C-like"/>
</dbReference>
<dbReference type="InterPro" id="IPR040079">
    <property type="entry name" value="Glutathione_S-Trfase"/>
</dbReference>
<comment type="subunit">
    <text evidence="1">Homodimer.</text>
</comment>
<keyword evidence="6" id="KW-1185">Reference proteome</keyword>
<dbReference type="CDD" id="cd03045">
    <property type="entry name" value="GST_N_Delta_Epsilon"/>
    <property type="match status" value="1"/>
</dbReference>
<evidence type="ECO:0000259" key="3">
    <source>
        <dbReference type="PROSITE" id="PS50404"/>
    </source>
</evidence>
<dbReference type="Gene3D" id="3.40.30.10">
    <property type="entry name" value="Glutaredoxin"/>
    <property type="match status" value="1"/>
</dbReference>
<dbReference type="Pfam" id="PF13410">
    <property type="entry name" value="GST_C_2"/>
    <property type="match status" value="1"/>
</dbReference>
<feature type="domain" description="GST N-terminal" evidence="3">
    <location>
        <begin position="23"/>
        <end position="104"/>
    </location>
</feature>
<evidence type="ECO:0000313" key="5">
    <source>
        <dbReference type="EMBL" id="BES94425.1"/>
    </source>
</evidence>
<protein>
    <submittedName>
        <fullName evidence="5">Glutathione S-transferase</fullName>
    </submittedName>
</protein>
<dbReference type="InterPro" id="IPR004045">
    <property type="entry name" value="Glutathione_S-Trfase_N"/>
</dbReference>
<evidence type="ECO:0000259" key="4">
    <source>
        <dbReference type="PROSITE" id="PS50405"/>
    </source>
</evidence>
<dbReference type="SFLD" id="SFLDS00019">
    <property type="entry name" value="Glutathione_Transferase_(cytos"/>
    <property type="match status" value="1"/>
</dbReference>
<feature type="signal peptide" evidence="2">
    <location>
        <begin position="1"/>
        <end position="22"/>
    </location>
</feature>
<dbReference type="PROSITE" id="PS50404">
    <property type="entry name" value="GST_NTER"/>
    <property type="match status" value="1"/>
</dbReference>
<evidence type="ECO:0000256" key="2">
    <source>
        <dbReference type="SAM" id="SignalP"/>
    </source>
</evidence>
<evidence type="ECO:0000256" key="1">
    <source>
        <dbReference type="ARBA" id="ARBA00011738"/>
    </source>
</evidence>
<dbReference type="CDD" id="cd03177">
    <property type="entry name" value="GST_C_Delta_Epsilon"/>
    <property type="match status" value="1"/>
</dbReference>
<dbReference type="Pfam" id="PF13417">
    <property type="entry name" value="GST_N_3"/>
    <property type="match status" value="1"/>
</dbReference>
<sequence>MFWLQVISSWLFADSLVAITVAEKPILYYIPASPPCRMVMMTSKLLGIDLDMRLLDVVKGEQFTPEYLQINPQHTVPALDDNGFKISESRAIAAYLTTLAPDGDKLYPNDPKKKALVDQIMYFDLDKVYKRVLDRFVFDVNATPMVAGAPYTKVKGDLLDSAFRTLELYIARGPWFAGDAMTIADIAILTSVSLAEGCGYDVSKFPKLNTWYMKIKTMIPEYHELNEVGMQMWLNASIARRGQNKRKRN</sequence>
<keyword evidence="2" id="KW-0732">Signal</keyword>
<dbReference type="SUPFAM" id="SSF47616">
    <property type="entry name" value="GST C-terminal domain-like"/>
    <property type="match status" value="1"/>
</dbReference>